<keyword evidence="5 8" id="KW-0067">ATP-binding</keyword>
<dbReference type="SMART" id="SM00878">
    <property type="entry name" value="Biotin_carb_C"/>
    <property type="match status" value="1"/>
</dbReference>
<dbReference type="InterPro" id="IPR011054">
    <property type="entry name" value="Rudment_hybrid_motif"/>
</dbReference>
<evidence type="ECO:0000256" key="7">
    <source>
        <dbReference type="ARBA" id="ARBA00048501"/>
    </source>
</evidence>
<dbReference type="InterPro" id="IPR005479">
    <property type="entry name" value="CPAse_ATP-bd"/>
</dbReference>
<dbReference type="Pfam" id="PF02785">
    <property type="entry name" value="Biotin_carb_C"/>
    <property type="match status" value="1"/>
</dbReference>
<dbReference type="SUPFAM" id="SSF52440">
    <property type="entry name" value="PreATP-grasp domain"/>
    <property type="match status" value="1"/>
</dbReference>
<dbReference type="KEGG" id="mdb:OVN18_09905"/>
<keyword evidence="4 8" id="KW-0547">Nucleotide-binding</keyword>
<dbReference type="PROSITE" id="PS00866">
    <property type="entry name" value="CPSASE_1"/>
    <property type="match status" value="1"/>
</dbReference>
<protein>
    <recommendedName>
        <fullName evidence="2">biotin carboxylase</fullName>
        <ecNumber evidence="2">6.3.4.14</ecNumber>
    </recommendedName>
</protein>
<dbReference type="InterPro" id="IPR000089">
    <property type="entry name" value="Biotin_lipoyl"/>
</dbReference>
<evidence type="ECO:0000256" key="3">
    <source>
        <dbReference type="ARBA" id="ARBA00022598"/>
    </source>
</evidence>
<dbReference type="Pfam" id="PF21139">
    <property type="entry name" value="BT_MCC_alpha"/>
    <property type="match status" value="1"/>
</dbReference>
<dbReference type="Pfam" id="PF00289">
    <property type="entry name" value="Biotin_carb_N"/>
    <property type="match status" value="1"/>
</dbReference>
<gene>
    <name evidence="13" type="ORF">OVN18_09905</name>
</gene>
<dbReference type="InterPro" id="IPR005481">
    <property type="entry name" value="BC-like_N"/>
</dbReference>
<dbReference type="PANTHER" id="PTHR18866">
    <property type="entry name" value="CARBOXYLASE:PYRUVATE/ACETYL-COA/PROPIONYL-COA CARBOXYLASE"/>
    <property type="match status" value="1"/>
</dbReference>
<evidence type="ECO:0000259" key="10">
    <source>
        <dbReference type="PROSITE" id="PS50968"/>
    </source>
</evidence>
<organism evidence="13 14">
    <name type="scientific">Microcella daejeonensis</name>
    <dbReference type="NCBI Taxonomy" id="2994971"/>
    <lineage>
        <taxon>Bacteria</taxon>
        <taxon>Bacillati</taxon>
        <taxon>Actinomycetota</taxon>
        <taxon>Actinomycetes</taxon>
        <taxon>Micrococcales</taxon>
        <taxon>Microbacteriaceae</taxon>
        <taxon>Microcella</taxon>
    </lineage>
</organism>
<feature type="compositionally biased region" description="Polar residues" evidence="9">
    <location>
        <begin position="709"/>
        <end position="718"/>
    </location>
</feature>
<dbReference type="RefSeq" id="WP_267780615.1">
    <property type="nucleotide sequence ID" value="NZ_CP113089.1"/>
</dbReference>
<reference evidence="13" key="1">
    <citation type="submission" date="2022-11" db="EMBL/GenBank/DDBJ databases">
        <title>Description of Microcella daejonensis nov. sp, isolated from riverside soil.</title>
        <authorList>
            <person name="Molina K.M."/>
            <person name="Kim S.B."/>
        </authorList>
    </citation>
    <scope>NUCLEOTIDE SEQUENCE</scope>
    <source>
        <strain evidence="13">MMS21-STM12</strain>
    </source>
</reference>
<dbReference type="GO" id="GO:0004075">
    <property type="term" value="F:biotin carboxylase activity"/>
    <property type="evidence" value="ECO:0007669"/>
    <property type="project" value="UniProtKB-EC"/>
</dbReference>
<proteinExistence type="predicted"/>
<name>A0A9E8S852_9MICO</name>
<dbReference type="EC" id="6.3.4.14" evidence="2"/>
<dbReference type="AlphaFoldDB" id="A0A9E8S852"/>
<dbReference type="InterPro" id="IPR011053">
    <property type="entry name" value="Single_hybrid_motif"/>
</dbReference>
<dbReference type="PROSITE" id="PS00867">
    <property type="entry name" value="CPSASE_2"/>
    <property type="match status" value="1"/>
</dbReference>
<comment type="cofactor">
    <cofactor evidence="1">
        <name>biotin</name>
        <dbReference type="ChEBI" id="CHEBI:57586"/>
    </cofactor>
</comment>
<dbReference type="SUPFAM" id="SSF56059">
    <property type="entry name" value="Glutathione synthetase ATP-binding domain-like"/>
    <property type="match status" value="1"/>
</dbReference>
<dbReference type="PROSITE" id="PS50979">
    <property type="entry name" value="BC"/>
    <property type="match status" value="1"/>
</dbReference>
<feature type="domain" description="ATP-grasp" evidence="11">
    <location>
        <begin position="122"/>
        <end position="321"/>
    </location>
</feature>
<feature type="domain" description="Biotin carboxylation" evidence="12">
    <location>
        <begin position="3"/>
        <end position="446"/>
    </location>
</feature>
<dbReference type="InterPro" id="IPR048429">
    <property type="entry name" value="MCC_alpha_BT"/>
</dbReference>
<evidence type="ECO:0000256" key="9">
    <source>
        <dbReference type="SAM" id="MobiDB-lite"/>
    </source>
</evidence>
<feature type="compositionally biased region" description="Low complexity" evidence="9">
    <location>
        <begin position="691"/>
        <end position="708"/>
    </location>
</feature>
<dbReference type="PROSITE" id="PS50968">
    <property type="entry name" value="BIOTINYL_LIPOYL"/>
    <property type="match status" value="1"/>
</dbReference>
<dbReference type="Pfam" id="PF02786">
    <property type="entry name" value="CPSase_L_D2"/>
    <property type="match status" value="1"/>
</dbReference>
<evidence type="ECO:0000256" key="4">
    <source>
        <dbReference type="ARBA" id="ARBA00022741"/>
    </source>
</evidence>
<keyword evidence="3" id="KW-0436">Ligase</keyword>
<dbReference type="Gene3D" id="3.30.470.20">
    <property type="entry name" value="ATP-grasp fold, B domain"/>
    <property type="match status" value="1"/>
</dbReference>
<dbReference type="FunFam" id="2.40.50.100:FF:000003">
    <property type="entry name" value="Acetyl-CoA carboxylase biotin carboxyl carrier protein"/>
    <property type="match status" value="1"/>
</dbReference>
<dbReference type="InterPro" id="IPR016185">
    <property type="entry name" value="PreATP-grasp_dom_sf"/>
</dbReference>
<dbReference type="GO" id="GO:0005524">
    <property type="term" value="F:ATP binding"/>
    <property type="evidence" value="ECO:0007669"/>
    <property type="project" value="UniProtKB-UniRule"/>
</dbReference>
<feature type="region of interest" description="Disordered" evidence="9">
    <location>
        <begin position="682"/>
        <end position="718"/>
    </location>
</feature>
<evidence type="ECO:0000313" key="13">
    <source>
        <dbReference type="EMBL" id="WAB80873.1"/>
    </source>
</evidence>
<evidence type="ECO:0000259" key="11">
    <source>
        <dbReference type="PROSITE" id="PS50975"/>
    </source>
</evidence>
<dbReference type="InterPro" id="IPR011764">
    <property type="entry name" value="Biotin_carboxylation_dom"/>
</dbReference>
<dbReference type="SUPFAM" id="SSF51230">
    <property type="entry name" value="Single hybrid motif"/>
    <property type="match status" value="1"/>
</dbReference>
<dbReference type="Proteomes" id="UP001164706">
    <property type="component" value="Chromosome"/>
</dbReference>
<feature type="domain" description="Lipoyl-binding" evidence="10">
    <location>
        <begin position="605"/>
        <end position="679"/>
    </location>
</feature>
<evidence type="ECO:0000256" key="8">
    <source>
        <dbReference type="PROSITE-ProRule" id="PRU00409"/>
    </source>
</evidence>
<keyword evidence="6" id="KW-0092">Biotin</keyword>
<dbReference type="GO" id="GO:0046872">
    <property type="term" value="F:metal ion binding"/>
    <property type="evidence" value="ECO:0007669"/>
    <property type="project" value="InterPro"/>
</dbReference>
<dbReference type="FunFam" id="3.40.50.20:FF:000010">
    <property type="entry name" value="Propionyl-CoA carboxylase subunit alpha"/>
    <property type="match status" value="1"/>
</dbReference>
<evidence type="ECO:0000256" key="6">
    <source>
        <dbReference type="ARBA" id="ARBA00023267"/>
    </source>
</evidence>
<dbReference type="PROSITE" id="PS50975">
    <property type="entry name" value="ATP_GRASP"/>
    <property type="match status" value="1"/>
</dbReference>
<dbReference type="PANTHER" id="PTHR18866:SF33">
    <property type="entry name" value="METHYLCROTONOYL-COA CARBOXYLASE SUBUNIT ALPHA, MITOCHONDRIAL-RELATED"/>
    <property type="match status" value="1"/>
</dbReference>
<dbReference type="InterPro" id="IPR011761">
    <property type="entry name" value="ATP-grasp"/>
</dbReference>
<evidence type="ECO:0000256" key="2">
    <source>
        <dbReference type="ARBA" id="ARBA00013263"/>
    </source>
</evidence>
<evidence type="ECO:0000256" key="1">
    <source>
        <dbReference type="ARBA" id="ARBA00001953"/>
    </source>
</evidence>
<dbReference type="SUPFAM" id="SSF51246">
    <property type="entry name" value="Rudiment single hybrid motif"/>
    <property type="match status" value="1"/>
</dbReference>
<sequence>MPPFESVLVANRGEIACRIIRTLRRMGIRSIAVYSDADRDAPHVHLADEAVRLGPAPAAQSYLDVDAVVGAAGAAGASAVHPGYGFLSESPVLARACAEAGIALVGPGLRALEVMGDKMRAKAHVAAHGVPIIPGAGEPGMSDAQLVLAAQDVGVPLIVKPSAGGGGKGMTVVRDLAELPAALRTARRVALAVFGDDALLLERLIERPRHIEVQVLADEHGTTLSLGERECSLQRRHQKVIEEAPSPLLDDAARTAMGEAACAVARSVDYRGAGTVEFLVSDADPSAFFFMEMNTRLQVEHPVTELVTGIDLVEQQLRVAAGEALDLPPVTTSGWAIEARLCAEDAAFLPATGTVLALREPGGEGVRVDSGLQLGSIVTAHYDSLLAKIIVHGVDRAAALAGLDAALARTVVLGVPTNLGALRGLLADDDVRGGRLDTGLVERRAAEEAAAAPARDEAAIVAVALLAHEERERAAAGSGPWARPTGFRLQGSRPVRYVVADASGGSTTVLVSGAAGARRVALVDGAHPDAAALAAAVPARVVLDRRDDGVVVALDEVRTAVLVAHDDDGTVWLTRTGPRAAGGSAWRVRHRQELLAEHRATLDRIEGAVDPEVRASMPGSVVSIAVAVGDVVAAGAPLLVVEAMKMEHAVTAPFAGTVVELVVDVGDQVRQRQLVARVEALAEPAPPAPIAPTASAVPDGAAADPAAPNSTQREGATS</sequence>
<dbReference type="EMBL" id="CP113089">
    <property type="protein sequence ID" value="WAB80873.1"/>
    <property type="molecule type" value="Genomic_DNA"/>
</dbReference>
<dbReference type="Pfam" id="PF00364">
    <property type="entry name" value="Biotin_lipoyl"/>
    <property type="match status" value="1"/>
</dbReference>
<evidence type="ECO:0000256" key="5">
    <source>
        <dbReference type="ARBA" id="ARBA00022840"/>
    </source>
</evidence>
<dbReference type="InterPro" id="IPR050856">
    <property type="entry name" value="Biotin_carboxylase_complex"/>
</dbReference>
<evidence type="ECO:0000259" key="12">
    <source>
        <dbReference type="PROSITE" id="PS50979"/>
    </source>
</evidence>
<comment type="catalytic activity">
    <reaction evidence="7">
        <text>N(6)-biotinyl-L-lysyl-[protein] + hydrogencarbonate + ATP = N(6)-carboxybiotinyl-L-lysyl-[protein] + ADP + phosphate + H(+)</text>
        <dbReference type="Rhea" id="RHEA:13501"/>
        <dbReference type="Rhea" id="RHEA-COMP:10505"/>
        <dbReference type="Rhea" id="RHEA-COMP:10506"/>
        <dbReference type="ChEBI" id="CHEBI:15378"/>
        <dbReference type="ChEBI" id="CHEBI:17544"/>
        <dbReference type="ChEBI" id="CHEBI:30616"/>
        <dbReference type="ChEBI" id="CHEBI:43474"/>
        <dbReference type="ChEBI" id="CHEBI:83144"/>
        <dbReference type="ChEBI" id="CHEBI:83145"/>
        <dbReference type="ChEBI" id="CHEBI:456216"/>
        <dbReference type="EC" id="6.3.4.14"/>
    </reaction>
    <physiologicalReaction direction="left-to-right" evidence="7">
        <dbReference type="Rhea" id="RHEA:13502"/>
    </physiologicalReaction>
</comment>
<keyword evidence="14" id="KW-1185">Reference proteome</keyword>
<accession>A0A9E8S852</accession>
<evidence type="ECO:0000313" key="14">
    <source>
        <dbReference type="Proteomes" id="UP001164706"/>
    </source>
</evidence>
<dbReference type="CDD" id="cd06850">
    <property type="entry name" value="biotinyl_domain"/>
    <property type="match status" value="1"/>
</dbReference>
<dbReference type="Gene3D" id="2.40.50.100">
    <property type="match status" value="1"/>
</dbReference>
<dbReference type="InterPro" id="IPR005482">
    <property type="entry name" value="Biotin_COase_C"/>
</dbReference>